<proteinExistence type="predicted"/>
<name>A0ABU0LJY0_XANAG</name>
<dbReference type="RefSeq" id="WP_237345825.1">
    <property type="nucleotide sequence ID" value="NZ_JABWGX010000013.1"/>
</dbReference>
<gene>
    <name evidence="1" type="ORF">QOZ94_004265</name>
</gene>
<reference evidence="1 2" key="1">
    <citation type="submission" date="2023-07" db="EMBL/GenBank/DDBJ databases">
        <title>Genomic Encyclopedia of Type Strains, Phase IV (KMG-IV): sequencing the most valuable type-strain genomes for metagenomic binning, comparative biology and taxonomic classification.</title>
        <authorList>
            <person name="Goeker M."/>
        </authorList>
    </citation>
    <scope>NUCLEOTIDE SEQUENCE [LARGE SCALE GENOMIC DNA]</scope>
    <source>
        <strain evidence="1 2">DSM 3770</strain>
    </source>
</reference>
<comment type="caution">
    <text evidence="1">The sequence shown here is derived from an EMBL/GenBank/DDBJ whole genome shotgun (WGS) entry which is preliminary data.</text>
</comment>
<dbReference type="GO" id="GO:0016853">
    <property type="term" value="F:isomerase activity"/>
    <property type="evidence" value="ECO:0007669"/>
    <property type="project" value="UniProtKB-KW"/>
</dbReference>
<keyword evidence="1" id="KW-0413">Isomerase</keyword>
<evidence type="ECO:0000313" key="1">
    <source>
        <dbReference type="EMBL" id="MDQ0507441.1"/>
    </source>
</evidence>
<keyword evidence="2" id="KW-1185">Reference proteome</keyword>
<protein>
    <submittedName>
        <fullName evidence="1">Glucuronate isomerase</fullName>
    </submittedName>
</protein>
<organism evidence="1 2">
    <name type="scientific">Xanthobacter agilis</name>
    <dbReference type="NCBI Taxonomy" id="47492"/>
    <lineage>
        <taxon>Bacteria</taxon>
        <taxon>Pseudomonadati</taxon>
        <taxon>Pseudomonadota</taxon>
        <taxon>Alphaproteobacteria</taxon>
        <taxon>Hyphomicrobiales</taxon>
        <taxon>Xanthobacteraceae</taxon>
        <taxon>Xanthobacter</taxon>
    </lineage>
</organism>
<dbReference type="EMBL" id="JAUSVY010000018">
    <property type="protein sequence ID" value="MDQ0507441.1"/>
    <property type="molecule type" value="Genomic_DNA"/>
</dbReference>
<dbReference type="Proteomes" id="UP001241747">
    <property type="component" value="Unassembled WGS sequence"/>
</dbReference>
<evidence type="ECO:0000313" key="2">
    <source>
        <dbReference type="Proteomes" id="UP001241747"/>
    </source>
</evidence>
<accession>A0ABU0LJY0</accession>
<sequence>MTDIRTIAEQIAATLRAEGVTVTVEHSTNSVGHSSYIFAAATNGKRFARFGARVSDHAVGSTRYEADQGRVQHYAQIGDDMAAFEAKLSDIARRATLHVGAQ</sequence>